<name>A0A7W0CCW1_9ACTN</name>
<keyword evidence="3" id="KW-1185">Reference proteome</keyword>
<accession>A0A7W0CCW1</accession>
<gene>
    <name evidence="2" type="ORF">HNR30_000163</name>
</gene>
<protein>
    <submittedName>
        <fullName evidence="2">Uncharacterized protein</fullName>
    </submittedName>
</protein>
<dbReference type="Proteomes" id="UP000530928">
    <property type="component" value="Unassembled WGS sequence"/>
</dbReference>
<evidence type="ECO:0000313" key="3">
    <source>
        <dbReference type="Proteomes" id="UP000530928"/>
    </source>
</evidence>
<feature type="chain" id="PRO_5031530840" evidence="1">
    <location>
        <begin position="26"/>
        <end position="177"/>
    </location>
</feature>
<dbReference type="EMBL" id="JACDUR010000001">
    <property type="protein sequence ID" value="MBA2888828.1"/>
    <property type="molecule type" value="Genomic_DNA"/>
</dbReference>
<evidence type="ECO:0000313" key="2">
    <source>
        <dbReference type="EMBL" id="MBA2888828.1"/>
    </source>
</evidence>
<dbReference type="AlphaFoldDB" id="A0A7W0CCW1"/>
<sequence length="177" mass="18273">MKKTLTLGLVAAALVTTGLATSSSAATVSPAAAVRLDPAPLPEGVTTITDQILDADRTLRGPGLRSRYNLWVVGIHGTATVRDKDSKFINYTWQRGTLTAKTATTVTVTSKDGVVQTWALHASTRFRRAAKPADLTKLVVGDGVFAIGVPGAAGPTAAAVFVPKNRAVLEAPAVPGS</sequence>
<organism evidence="2 3">
    <name type="scientific">Nonomuraea soli</name>
    <dbReference type="NCBI Taxonomy" id="1032476"/>
    <lineage>
        <taxon>Bacteria</taxon>
        <taxon>Bacillati</taxon>
        <taxon>Actinomycetota</taxon>
        <taxon>Actinomycetes</taxon>
        <taxon>Streptosporangiales</taxon>
        <taxon>Streptosporangiaceae</taxon>
        <taxon>Nonomuraea</taxon>
    </lineage>
</organism>
<dbReference type="RefSeq" id="WP_181607231.1">
    <property type="nucleotide sequence ID" value="NZ_BAABAM010000001.1"/>
</dbReference>
<keyword evidence="1" id="KW-0732">Signal</keyword>
<proteinExistence type="predicted"/>
<evidence type="ECO:0000256" key="1">
    <source>
        <dbReference type="SAM" id="SignalP"/>
    </source>
</evidence>
<reference evidence="2 3" key="1">
    <citation type="submission" date="2020-07" db="EMBL/GenBank/DDBJ databases">
        <title>Genomic Encyclopedia of Type Strains, Phase IV (KMG-IV): sequencing the most valuable type-strain genomes for metagenomic binning, comparative biology and taxonomic classification.</title>
        <authorList>
            <person name="Goeker M."/>
        </authorList>
    </citation>
    <scope>NUCLEOTIDE SEQUENCE [LARGE SCALE GENOMIC DNA]</scope>
    <source>
        <strain evidence="2 3">DSM 45533</strain>
    </source>
</reference>
<comment type="caution">
    <text evidence="2">The sequence shown here is derived from an EMBL/GenBank/DDBJ whole genome shotgun (WGS) entry which is preliminary data.</text>
</comment>
<feature type="signal peptide" evidence="1">
    <location>
        <begin position="1"/>
        <end position="25"/>
    </location>
</feature>